<dbReference type="EMBL" id="GL832992">
    <property type="protein sequence ID" value="EGD80285.1"/>
    <property type="molecule type" value="Genomic_DNA"/>
</dbReference>
<feature type="compositionally biased region" description="Basic and acidic residues" evidence="2">
    <location>
        <begin position="196"/>
        <end position="209"/>
    </location>
</feature>
<evidence type="ECO:0000313" key="3">
    <source>
        <dbReference type="EMBL" id="EGD80285.1"/>
    </source>
</evidence>
<feature type="coiled-coil region" evidence="1">
    <location>
        <begin position="55"/>
        <end position="85"/>
    </location>
</feature>
<dbReference type="KEGG" id="sre:PTSG_10540"/>
<feature type="compositionally biased region" description="Polar residues" evidence="2">
    <location>
        <begin position="140"/>
        <end position="156"/>
    </location>
</feature>
<keyword evidence="4" id="KW-1185">Reference proteome</keyword>
<reference evidence="3" key="1">
    <citation type="submission" date="2009-08" db="EMBL/GenBank/DDBJ databases">
        <title>Annotation of Salpingoeca rosetta.</title>
        <authorList>
            <consortium name="The Broad Institute Genome Sequencing Platform"/>
            <person name="Russ C."/>
            <person name="Cuomo C."/>
            <person name="Burger G."/>
            <person name="Gray M.W."/>
            <person name="Holland P.W.H."/>
            <person name="King N."/>
            <person name="Lang F.B.F."/>
            <person name="Roger A.J."/>
            <person name="Ruiz-Trillo I."/>
            <person name="Young S.K."/>
            <person name="Zeng Q."/>
            <person name="Gargeya S."/>
            <person name="Alvarado L."/>
            <person name="Berlin A."/>
            <person name="Chapman S.B."/>
            <person name="Chen Z."/>
            <person name="Freedman E."/>
            <person name="Gellesch M."/>
            <person name="Goldberg J."/>
            <person name="Griggs A."/>
            <person name="Gujja S."/>
            <person name="Heilman E."/>
            <person name="Heiman D."/>
            <person name="Howarth C."/>
            <person name="Mehta T."/>
            <person name="Neiman D."/>
            <person name="Pearson M."/>
            <person name="Roberts A."/>
            <person name="Saif S."/>
            <person name="Shea T."/>
            <person name="Shenoy N."/>
            <person name="Sisk P."/>
            <person name="Stolte C."/>
            <person name="Sykes S."/>
            <person name="White J."/>
            <person name="Yandava C."/>
            <person name="Haas B."/>
            <person name="Nusbaum C."/>
            <person name="Birren B."/>
        </authorList>
    </citation>
    <scope>NUCLEOTIDE SEQUENCE [LARGE SCALE GENOMIC DNA]</scope>
    <source>
        <strain evidence="3">ATCC 50818</strain>
    </source>
</reference>
<sequence>MRRFLRRVYEETFVKTRPLPNPRWYEEQQKELQKTRKPLLTRIKIGWKIYRDTWTSAAERRRKQQEELIKAMQEQRQAVKDIHKESSGLMKDASPALKDYIQDWVAVYRIALQKFAQGFKDGKASSEWDAVTDWAQWEESLTGTQHKQPSTSNNKSGGVESRAAADAQATTQVESTSEHVARSQQQQHHHQQQQQEEGKPKAAKERQDR</sequence>
<evidence type="ECO:0000256" key="2">
    <source>
        <dbReference type="SAM" id="MobiDB-lite"/>
    </source>
</evidence>
<feature type="region of interest" description="Disordered" evidence="2">
    <location>
        <begin position="140"/>
        <end position="209"/>
    </location>
</feature>
<dbReference type="AlphaFoldDB" id="F2URN0"/>
<name>F2URN0_SALR5</name>
<dbReference type="InParanoid" id="F2URN0"/>
<dbReference type="Proteomes" id="UP000007799">
    <property type="component" value="Unassembled WGS sequence"/>
</dbReference>
<keyword evidence="1" id="KW-0175">Coiled coil</keyword>
<evidence type="ECO:0000256" key="1">
    <source>
        <dbReference type="SAM" id="Coils"/>
    </source>
</evidence>
<gene>
    <name evidence="3" type="ORF">PTSG_10540</name>
</gene>
<dbReference type="GeneID" id="16068601"/>
<organism evidence="4">
    <name type="scientific">Salpingoeca rosetta (strain ATCC 50818 / BSB-021)</name>
    <dbReference type="NCBI Taxonomy" id="946362"/>
    <lineage>
        <taxon>Eukaryota</taxon>
        <taxon>Choanoflagellata</taxon>
        <taxon>Craspedida</taxon>
        <taxon>Salpingoecidae</taxon>
        <taxon>Salpingoeca</taxon>
    </lineage>
</organism>
<dbReference type="RefSeq" id="XP_004988075.1">
    <property type="nucleotide sequence ID" value="XM_004988018.1"/>
</dbReference>
<accession>F2URN0</accession>
<protein>
    <submittedName>
        <fullName evidence="3">Uncharacterized protein</fullName>
    </submittedName>
</protein>
<evidence type="ECO:0000313" key="4">
    <source>
        <dbReference type="Proteomes" id="UP000007799"/>
    </source>
</evidence>
<proteinExistence type="predicted"/>